<proteinExistence type="predicted"/>
<dbReference type="AlphaFoldDB" id="A0AAV9NX05"/>
<evidence type="ECO:0000256" key="1">
    <source>
        <dbReference type="SAM" id="MobiDB-lite"/>
    </source>
</evidence>
<reference evidence="2 3" key="1">
    <citation type="submission" date="2023-08" db="EMBL/GenBank/DDBJ databases">
        <title>Black Yeasts Isolated from many extreme environments.</title>
        <authorList>
            <person name="Coleine C."/>
            <person name="Stajich J.E."/>
            <person name="Selbmann L."/>
        </authorList>
    </citation>
    <scope>NUCLEOTIDE SEQUENCE [LARGE SCALE GENOMIC DNA]</scope>
    <source>
        <strain evidence="2 3">CCFEE 5935</strain>
    </source>
</reference>
<gene>
    <name evidence="2" type="ORF">LTR77_011265</name>
</gene>
<evidence type="ECO:0000313" key="3">
    <source>
        <dbReference type="Proteomes" id="UP001337655"/>
    </source>
</evidence>
<keyword evidence="3" id="KW-1185">Reference proteome</keyword>
<name>A0AAV9NX05_9PEZI</name>
<feature type="region of interest" description="Disordered" evidence="1">
    <location>
        <begin position="112"/>
        <end position="154"/>
    </location>
</feature>
<sequence length="308" mass="33770">MAVTMAKKMTKRLSKYRSMVADMHMNGTIDSDTFERLTKTIDANPIRSIQEVSAIDRELDDIAGHALAPLDLDPVPEIPQICVDEVSSDYEPTPLADVEPDKWTVLDAPPIIETENDNLDQDASRSTDVNENRNEIEPESKSVSETAPESESSDGHLFPTCVRCLSATMIKFSSGSVPAMPTPTADTYDNAVVMTLCLMCEVEDEQLNDVDDVDKKKYASSSRAMNSFRTLKLNPALIKGSDVLKAAELIVGEPVTTMKSDSKLMFVTRDLIKSKIGVSDRMSSMNLSKVESGDASQVKLPYLSGGFF</sequence>
<dbReference type="EMBL" id="JAVRRT010000042">
    <property type="protein sequence ID" value="KAK5162659.1"/>
    <property type="molecule type" value="Genomic_DNA"/>
</dbReference>
<comment type="caution">
    <text evidence="2">The sequence shown here is derived from an EMBL/GenBank/DDBJ whole genome shotgun (WGS) entry which is preliminary data.</text>
</comment>
<dbReference type="Proteomes" id="UP001337655">
    <property type="component" value="Unassembled WGS sequence"/>
</dbReference>
<dbReference type="GeneID" id="89932578"/>
<organism evidence="2 3">
    <name type="scientific">Saxophila tyrrhenica</name>
    <dbReference type="NCBI Taxonomy" id="1690608"/>
    <lineage>
        <taxon>Eukaryota</taxon>
        <taxon>Fungi</taxon>
        <taxon>Dikarya</taxon>
        <taxon>Ascomycota</taxon>
        <taxon>Pezizomycotina</taxon>
        <taxon>Dothideomycetes</taxon>
        <taxon>Dothideomycetidae</taxon>
        <taxon>Mycosphaerellales</taxon>
        <taxon>Extremaceae</taxon>
        <taxon>Saxophila</taxon>
    </lineage>
</organism>
<dbReference type="RefSeq" id="XP_064653346.1">
    <property type="nucleotide sequence ID" value="XM_064808470.1"/>
</dbReference>
<evidence type="ECO:0000313" key="2">
    <source>
        <dbReference type="EMBL" id="KAK5162659.1"/>
    </source>
</evidence>
<feature type="compositionally biased region" description="Basic and acidic residues" evidence="1">
    <location>
        <begin position="122"/>
        <end position="142"/>
    </location>
</feature>
<accession>A0AAV9NX05</accession>
<protein>
    <submittedName>
        <fullName evidence="2">Uncharacterized protein</fullName>
    </submittedName>
</protein>